<dbReference type="Gene3D" id="3.40.30.10">
    <property type="entry name" value="Glutaredoxin"/>
    <property type="match status" value="1"/>
</dbReference>
<evidence type="ECO:0000313" key="3">
    <source>
        <dbReference type="EMBL" id="THE63078.1"/>
    </source>
</evidence>
<evidence type="ECO:0000259" key="2">
    <source>
        <dbReference type="PROSITE" id="PS51352"/>
    </source>
</evidence>
<dbReference type="OrthoDB" id="115386at2157"/>
<dbReference type="EMBL" id="RBZW01000076">
    <property type="protein sequence ID" value="THE63078.1"/>
    <property type="molecule type" value="Genomic_DNA"/>
</dbReference>
<dbReference type="InterPro" id="IPR013766">
    <property type="entry name" value="Thioredoxin_domain"/>
</dbReference>
<feature type="compositionally biased region" description="Low complexity" evidence="1">
    <location>
        <begin position="36"/>
        <end position="52"/>
    </location>
</feature>
<keyword evidence="4" id="KW-1185">Reference proteome</keyword>
<evidence type="ECO:0000313" key="4">
    <source>
        <dbReference type="Proteomes" id="UP000318864"/>
    </source>
</evidence>
<comment type="caution">
    <text evidence="3">The sequence shown here is derived from an EMBL/GenBank/DDBJ whole genome shotgun (WGS) entry which is preliminary data.</text>
</comment>
<organism evidence="3 4">
    <name type="scientific">Salinadaptatus halalkaliphilus</name>
    <dbReference type="NCBI Taxonomy" id="2419781"/>
    <lineage>
        <taxon>Archaea</taxon>
        <taxon>Methanobacteriati</taxon>
        <taxon>Methanobacteriota</taxon>
        <taxon>Stenosarchaea group</taxon>
        <taxon>Halobacteria</taxon>
        <taxon>Halobacteriales</taxon>
        <taxon>Natrialbaceae</taxon>
        <taxon>Salinadaptatus</taxon>
    </lineage>
</organism>
<dbReference type="AlphaFoldDB" id="A0A4S3TKH9"/>
<accession>A0A4S3TKH9</accession>
<feature type="domain" description="Thioredoxin" evidence="2">
    <location>
        <begin position="32"/>
        <end position="188"/>
    </location>
</feature>
<proteinExistence type="predicted"/>
<dbReference type="SUPFAM" id="SSF52833">
    <property type="entry name" value="Thioredoxin-like"/>
    <property type="match status" value="1"/>
</dbReference>
<dbReference type="Proteomes" id="UP000318864">
    <property type="component" value="Unassembled WGS sequence"/>
</dbReference>
<dbReference type="GO" id="GO:0016491">
    <property type="term" value="F:oxidoreductase activity"/>
    <property type="evidence" value="ECO:0007669"/>
    <property type="project" value="InterPro"/>
</dbReference>
<protein>
    <submittedName>
        <fullName evidence="3">TlpA family protein disulfide reductase</fullName>
    </submittedName>
</protein>
<evidence type="ECO:0000256" key="1">
    <source>
        <dbReference type="SAM" id="MobiDB-lite"/>
    </source>
</evidence>
<dbReference type="InterPro" id="IPR036249">
    <property type="entry name" value="Thioredoxin-like_sf"/>
</dbReference>
<sequence>MNRRELVAGLASVGILGGSAAILRRGFPVGSDDTGTPPEQTTSDDPTDDSAPLELRTLEVPGSDAGTIEIPNDGLTIAVAFSPVCQRCQASMPELAAARERLTDAYGDAITVVSITNQQTEDQLRSWWVEHDGDWTLAFDPDRSFVTAYDIARHPVVLAIDADGTVRWEDDGVLEADRIVSEVSHVLENDGDGSTE</sequence>
<feature type="region of interest" description="Disordered" evidence="1">
    <location>
        <begin position="27"/>
        <end position="52"/>
    </location>
</feature>
<gene>
    <name evidence="3" type="ORF">D8Y22_20645</name>
</gene>
<name>A0A4S3TKH9_9EURY</name>
<dbReference type="RefSeq" id="WP_141466502.1">
    <property type="nucleotide sequence ID" value="NZ_RBZW01000076.1"/>
</dbReference>
<dbReference type="PROSITE" id="PS51352">
    <property type="entry name" value="THIOREDOXIN_2"/>
    <property type="match status" value="1"/>
</dbReference>
<dbReference type="InterPro" id="IPR013740">
    <property type="entry name" value="Redoxin"/>
</dbReference>
<dbReference type="Pfam" id="PF08534">
    <property type="entry name" value="Redoxin"/>
    <property type="match status" value="1"/>
</dbReference>
<reference evidence="3 4" key="1">
    <citation type="submission" date="2018-10" db="EMBL/GenBank/DDBJ databases">
        <title>Natronolimnobius sp. XQ-INN 246 isolated from Inner Mongolia Autonomous Region of China.</title>
        <authorList>
            <person name="Xue Q."/>
        </authorList>
    </citation>
    <scope>NUCLEOTIDE SEQUENCE [LARGE SCALE GENOMIC DNA]</scope>
    <source>
        <strain evidence="3 4">XQ-INN 246</strain>
    </source>
</reference>